<proteinExistence type="predicted"/>
<dbReference type="InterPro" id="IPR035897">
    <property type="entry name" value="Toll_tir_struct_dom_sf"/>
</dbReference>
<dbReference type="AlphaFoldDB" id="A0A644ZCT6"/>
<accession>A0A644ZCT6</accession>
<dbReference type="Pfam" id="PF13676">
    <property type="entry name" value="TIR_2"/>
    <property type="match status" value="1"/>
</dbReference>
<dbReference type="GO" id="GO:0007165">
    <property type="term" value="P:signal transduction"/>
    <property type="evidence" value="ECO:0007669"/>
    <property type="project" value="InterPro"/>
</dbReference>
<dbReference type="Gene3D" id="3.40.50.10140">
    <property type="entry name" value="Toll/interleukin-1 receptor homology (TIR) domain"/>
    <property type="match status" value="1"/>
</dbReference>
<comment type="caution">
    <text evidence="2">The sequence shown here is derived from an EMBL/GenBank/DDBJ whole genome shotgun (WGS) entry which is preliminary data.</text>
</comment>
<dbReference type="SUPFAM" id="SSF52200">
    <property type="entry name" value="Toll/Interleukin receptor TIR domain"/>
    <property type="match status" value="1"/>
</dbReference>
<sequence length="406" mass="44667">MSIPPILDVFVVWHPDDKIGANRFLELHEHFHSPAFSGLAGGAVEVYARSAAWDSRGAPRPLGIESPLDAGLPAAQFNAIVPVIDTSLLRAVADSTSGWNAYVQGIAALQEQSGVCVYPVVADGLQWGGTAIHKILGRCQALPCTEDIDRRLLGRELAQAITQQVRRETGHPTRLKVFVSHTKHQSAEEAARSGSAIFNRVRERIMQTHLTTFFDAQDIQPGDFWEQTLDEGAASCALLMVRTDVYAGREWTQREVHAAKRSGMPIVCMYALTAGEERGSFLLDHVPSVTCDLCDPDPGIELALNRLVDEALKNSLWQAQTSYLARDGFDWLPAQSPEPTTLAPWLAQHQESEPDDRHLWVIHPDPPLGRAEREVLHQLCVVAGYESNVDILTPRTFAARGGALKK</sequence>
<protein>
    <recommendedName>
        <fullName evidence="1">TIR domain-containing protein</fullName>
    </recommendedName>
</protein>
<evidence type="ECO:0000259" key="1">
    <source>
        <dbReference type="Pfam" id="PF13676"/>
    </source>
</evidence>
<dbReference type="InterPro" id="IPR000157">
    <property type="entry name" value="TIR_dom"/>
</dbReference>
<name>A0A644ZCT6_9ZZZZ</name>
<feature type="domain" description="TIR" evidence="1">
    <location>
        <begin position="195"/>
        <end position="261"/>
    </location>
</feature>
<gene>
    <name evidence="2" type="ORF">SDC9_84310</name>
</gene>
<evidence type="ECO:0000313" key="2">
    <source>
        <dbReference type="EMBL" id="MPM37691.1"/>
    </source>
</evidence>
<dbReference type="EMBL" id="VSSQ01008034">
    <property type="protein sequence ID" value="MPM37691.1"/>
    <property type="molecule type" value="Genomic_DNA"/>
</dbReference>
<reference evidence="2" key="1">
    <citation type="submission" date="2019-08" db="EMBL/GenBank/DDBJ databases">
        <authorList>
            <person name="Kucharzyk K."/>
            <person name="Murdoch R.W."/>
            <person name="Higgins S."/>
            <person name="Loffler F."/>
        </authorList>
    </citation>
    <scope>NUCLEOTIDE SEQUENCE</scope>
</reference>
<organism evidence="2">
    <name type="scientific">bioreactor metagenome</name>
    <dbReference type="NCBI Taxonomy" id="1076179"/>
    <lineage>
        <taxon>unclassified sequences</taxon>
        <taxon>metagenomes</taxon>
        <taxon>ecological metagenomes</taxon>
    </lineage>
</organism>